<dbReference type="SUPFAM" id="SSF55945">
    <property type="entry name" value="TATA-box binding protein-like"/>
    <property type="match status" value="1"/>
</dbReference>
<evidence type="ECO:0000256" key="1">
    <source>
        <dbReference type="ARBA" id="ARBA00000086"/>
    </source>
</evidence>
<evidence type="ECO:0000256" key="2">
    <source>
        <dbReference type="ARBA" id="ARBA00001947"/>
    </source>
</evidence>
<dbReference type="SMART" id="SM01009">
    <property type="entry name" value="AlkA_N"/>
    <property type="match status" value="1"/>
</dbReference>
<dbReference type="InterPro" id="IPR018062">
    <property type="entry name" value="HTH_AraC-typ_CS"/>
</dbReference>
<dbReference type="Pfam" id="PF12833">
    <property type="entry name" value="HTH_18"/>
    <property type="match status" value="1"/>
</dbReference>
<keyword evidence="8" id="KW-0862">Zinc</keyword>
<dbReference type="InterPro" id="IPR035451">
    <property type="entry name" value="Ada-like_dom_sf"/>
</dbReference>
<dbReference type="SMART" id="SM00342">
    <property type="entry name" value="HTH_ARAC"/>
    <property type="match status" value="1"/>
</dbReference>
<dbReference type="InterPro" id="IPR037046">
    <property type="entry name" value="AlkA_N_sf"/>
</dbReference>
<keyword evidence="7" id="KW-0227">DNA damage</keyword>
<evidence type="ECO:0000256" key="12">
    <source>
        <dbReference type="ARBA" id="ARBA00023163"/>
    </source>
</evidence>
<evidence type="ECO:0000256" key="5">
    <source>
        <dbReference type="ARBA" id="ARBA00022679"/>
    </source>
</evidence>
<dbReference type="GO" id="GO:0008725">
    <property type="term" value="F:DNA-3-methyladenine glycosylase activity"/>
    <property type="evidence" value="ECO:0007669"/>
    <property type="project" value="TreeGrafter"/>
</dbReference>
<dbReference type="EMBL" id="CP001359">
    <property type="protein sequence ID" value="ACL64380.1"/>
    <property type="molecule type" value="Genomic_DNA"/>
</dbReference>
<comment type="catalytic activity">
    <reaction evidence="1">
        <text>Hydrolysis of alkylated DNA, releasing 3-methyladenine, 3-methylguanine, 7-methylguanine and 7-methyladenine.</text>
        <dbReference type="EC" id="3.2.2.21"/>
    </reaction>
</comment>
<keyword evidence="16" id="KW-1185">Reference proteome</keyword>
<dbReference type="Pfam" id="PF06029">
    <property type="entry name" value="AlkA_N"/>
    <property type="match status" value="1"/>
</dbReference>
<keyword evidence="13" id="KW-0234">DNA repair</keyword>
<dbReference type="GO" id="GO:0043916">
    <property type="term" value="F:DNA-7-methylguanine glycosylase activity"/>
    <property type="evidence" value="ECO:0007669"/>
    <property type="project" value="TreeGrafter"/>
</dbReference>
<keyword evidence="6" id="KW-0479">Metal-binding</keyword>
<evidence type="ECO:0000256" key="4">
    <source>
        <dbReference type="ARBA" id="ARBA00022603"/>
    </source>
</evidence>
<keyword evidence="11" id="KW-0010">Activator</keyword>
<dbReference type="InterPro" id="IPR011257">
    <property type="entry name" value="DNA_glycosylase"/>
</dbReference>
<dbReference type="GO" id="GO:0006307">
    <property type="term" value="P:DNA alkylation repair"/>
    <property type="evidence" value="ECO:0007669"/>
    <property type="project" value="TreeGrafter"/>
</dbReference>
<dbReference type="PANTHER" id="PTHR43003">
    <property type="entry name" value="DNA-3-METHYLADENINE GLYCOSYLASE"/>
    <property type="match status" value="1"/>
</dbReference>
<dbReference type="SMART" id="SM00478">
    <property type="entry name" value="ENDO3c"/>
    <property type="match status" value="1"/>
</dbReference>
<comment type="cofactor">
    <cofactor evidence="2">
        <name>Zn(2+)</name>
        <dbReference type="ChEBI" id="CHEBI:29105"/>
    </cofactor>
</comment>
<dbReference type="GO" id="GO:0008270">
    <property type="term" value="F:zinc ion binding"/>
    <property type="evidence" value="ECO:0007669"/>
    <property type="project" value="InterPro"/>
</dbReference>
<dbReference type="EC" id="3.2.2.21" evidence="3"/>
<dbReference type="Gene3D" id="1.10.340.30">
    <property type="entry name" value="Hypothetical protein, domain 2"/>
    <property type="match status" value="1"/>
</dbReference>
<keyword evidence="4" id="KW-0489">Methyltransferase</keyword>
<dbReference type="InterPro" id="IPR003265">
    <property type="entry name" value="HhH-GPD_domain"/>
</dbReference>
<dbReference type="RefSeq" id="WP_012632374.1">
    <property type="nucleotide sequence ID" value="NC_011891.1"/>
</dbReference>
<dbReference type="InterPro" id="IPR004026">
    <property type="entry name" value="Ada_DNA_repair_Zn-bd"/>
</dbReference>
<dbReference type="SUPFAM" id="SSF57884">
    <property type="entry name" value="Ada DNA repair protein, N-terminal domain (N-Ada 10)"/>
    <property type="match status" value="1"/>
</dbReference>
<feature type="domain" description="HTH araC/xylS-type" evidence="14">
    <location>
        <begin position="101"/>
        <end position="200"/>
    </location>
</feature>
<dbReference type="InterPro" id="IPR010316">
    <property type="entry name" value="AlkA_N"/>
</dbReference>
<proteinExistence type="predicted"/>
<dbReference type="GO" id="GO:0032259">
    <property type="term" value="P:methylation"/>
    <property type="evidence" value="ECO:0007669"/>
    <property type="project" value="UniProtKB-KW"/>
</dbReference>
<dbReference type="Gene3D" id="3.40.10.10">
    <property type="entry name" value="DNA Methylphosphotriester Repair Domain"/>
    <property type="match status" value="1"/>
</dbReference>
<dbReference type="SUPFAM" id="SSF46689">
    <property type="entry name" value="Homeodomain-like"/>
    <property type="match status" value="1"/>
</dbReference>
<dbReference type="GO" id="GO:0032131">
    <property type="term" value="F:alkylated DNA binding"/>
    <property type="evidence" value="ECO:0007669"/>
    <property type="project" value="TreeGrafter"/>
</dbReference>
<dbReference type="Gene3D" id="1.10.10.60">
    <property type="entry name" value="Homeodomain-like"/>
    <property type="match status" value="1"/>
</dbReference>
<dbReference type="KEGG" id="acp:A2cp1_1029"/>
<dbReference type="InterPro" id="IPR018060">
    <property type="entry name" value="HTH_AraC"/>
</dbReference>
<evidence type="ECO:0000313" key="15">
    <source>
        <dbReference type="EMBL" id="ACL64380.1"/>
    </source>
</evidence>
<dbReference type="HOGENOM" id="CLU_000445_72_6_7"/>
<dbReference type="AlphaFoldDB" id="B8JF23"/>
<dbReference type="Gene3D" id="1.10.1670.10">
    <property type="entry name" value="Helix-hairpin-Helix base-excision DNA repair enzymes (C-terminal)"/>
    <property type="match status" value="1"/>
</dbReference>
<dbReference type="Pfam" id="PF02805">
    <property type="entry name" value="Ada_Zn_binding"/>
    <property type="match status" value="1"/>
</dbReference>
<evidence type="ECO:0000256" key="13">
    <source>
        <dbReference type="ARBA" id="ARBA00023204"/>
    </source>
</evidence>
<gene>
    <name evidence="15" type="ordered locus">A2cp1_1029</name>
</gene>
<evidence type="ECO:0000313" key="16">
    <source>
        <dbReference type="Proteomes" id="UP000007089"/>
    </source>
</evidence>
<keyword evidence="9" id="KW-0805">Transcription regulation</keyword>
<dbReference type="GO" id="GO:0043565">
    <property type="term" value="F:sequence-specific DNA binding"/>
    <property type="evidence" value="ECO:0007669"/>
    <property type="project" value="InterPro"/>
</dbReference>
<name>B8JF23_ANAD2</name>
<keyword evidence="5" id="KW-0808">Transferase</keyword>
<accession>B8JF23</accession>
<dbReference type="SUPFAM" id="SSF48150">
    <property type="entry name" value="DNA-glycosylase"/>
    <property type="match status" value="1"/>
</dbReference>
<dbReference type="GO" id="GO:0005737">
    <property type="term" value="C:cytoplasm"/>
    <property type="evidence" value="ECO:0007669"/>
    <property type="project" value="TreeGrafter"/>
</dbReference>
<evidence type="ECO:0000259" key="14">
    <source>
        <dbReference type="PROSITE" id="PS01124"/>
    </source>
</evidence>
<dbReference type="PROSITE" id="PS00041">
    <property type="entry name" value="HTH_ARAC_FAMILY_1"/>
    <property type="match status" value="1"/>
</dbReference>
<keyword evidence="12" id="KW-0804">Transcription</keyword>
<dbReference type="PANTHER" id="PTHR43003:SF13">
    <property type="entry name" value="DNA-3-METHYLADENINE GLYCOSYLASE 2"/>
    <property type="match status" value="1"/>
</dbReference>
<reference evidence="15" key="1">
    <citation type="submission" date="2009-01" db="EMBL/GenBank/DDBJ databases">
        <title>Complete sequence of Anaeromyxobacter dehalogenans 2CP-1.</title>
        <authorList>
            <consortium name="US DOE Joint Genome Institute"/>
            <person name="Lucas S."/>
            <person name="Copeland A."/>
            <person name="Lapidus A."/>
            <person name="Glavina del Rio T."/>
            <person name="Dalin E."/>
            <person name="Tice H."/>
            <person name="Bruce D."/>
            <person name="Goodwin L."/>
            <person name="Pitluck S."/>
            <person name="Saunders E."/>
            <person name="Brettin T."/>
            <person name="Detter J.C."/>
            <person name="Han C."/>
            <person name="Larimer F."/>
            <person name="Land M."/>
            <person name="Hauser L."/>
            <person name="Kyrpides N."/>
            <person name="Ovchinnikova G."/>
            <person name="Beliaev A.S."/>
            <person name="Richardson P."/>
        </authorList>
    </citation>
    <scope>NUCLEOTIDE SEQUENCE</scope>
    <source>
        <strain evidence="15">2CP-1</strain>
    </source>
</reference>
<dbReference type="GO" id="GO:0003700">
    <property type="term" value="F:DNA-binding transcription factor activity"/>
    <property type="evidence" value="ECO:0007669"/>
    <property type="project" value="InterPro"/>
</dbReference>
<evidence type="ECO:0000256" key="8">
    <source>
        <dbReference type="ARBA" id="ARBA00022833"/>
    </source>
</evidence>
<evidence type="ECO:0000256" key="11">
    <source>
        <dbReference type="ARBA" id="ARBA00023159"/>
    </source>
</evidence>
<dbReference type="CDD" id="cd00056">
    <property type="entry name" value="ENDO3c"/>
    <property type="match status" value="1"/>
</dbReference>
<sequence length="513" mass="54096">MMPRMPRPAPPPAIPGLDAGACWRAHVARDARFDGRFFTAVLSTGIFCRPICRARTPRREHCAFYPSAAAAQAAGFRPCLRCRPELAPGVAGWRGTANTVARALALISAGAWGERDDVEALAERVGVGGRQLRRLFARHVGAPPVRIAQAQRVLLARRLLADTTLPLADVASAAGFGSVRRFNEAVRRTFRRPPGALRRGASAPPPDGAIAIALPHTAPYDWPALLGFLGARAIPGVEQVSDGAYRRTVALDGAAGTVEVRPDPRGRGLVATLRLPGVAAIAPAVERLRRLLDLDADARAIGAHLSGDPLLAPLVAARPGLRVPGAWEPFELVVRAVLGQQVSVAAARTLAGRLAARLGAPVDSGDPALSRLFPGPEALAGADLEGLGLTRARAATLAAIGAAVRDDPSLLAPGGELEDAVARLDALPGIGRWTAQYVAMRALHQPDAFPEGDLGLLAALGGLRGRGRAAPGELLRRAERWRPWRAYAALHLWTSLRPRARAAPGARKKGRRS</sequence>
<dbReference type="GO" id="GO:0032993">
    <property type="term" value="C:protein-DNA complex"/>
    <property type="evidence" value="ECO:0007669"/>
    <property type="project" value="TreeGrafter"/>
</dbReference>
<dbReference type="InterPro" id="IPR051912">
    <property type="entry name" value="Alkylbase_DNA_Glycosylase/TA"/>
</dbReference>
<dbReference type="Gene3D" id="3.30.310.20">
    <property type="entry name" value="DNA-3-methyladenine glycosylase AlkA, N-terminal domain"/>
    <property type="match status" value="1"/>
</dbReference>
<dbReference type="GO" id="GO:0006285">
    <property type="term" value="P:base-excision repair, AP site formation"/>
    <property type="evidence" value="ECO:0007669"/>
    <property type="project" value="TreeGrafter"/>
</dbReference>
<dbReference type="InterPro" id="IPR023170">
    <property type="entry name" value="HhH_base_excis_C"/>
</dbReference>
<evidence type="ECO:0000256" key="10">
    <source>
        <dbReference type="ARBA" id="ARBA00023125"/>
    </source>
</evidence>
<organism evidence="15 16">
    <name type="scientific">Anaeromyxobacter dehalogenans (strain ATCC BAA-258 / DSM 21875 / 2CP-1)</name>
    <dbReference type="NCBI Taxonomy" id="455488"/>
    <lineage>
        <taxon>Bacteria</taxon>
        <taxon>Pseudomonadati</taxon>
        <taxon>Myxococcota</taxon>
        <taxon>Myxococcia</taxon>
        <taxon>Myxococcales</taxon>
        <taxon>Cystobacterineae</taxon>
        <taxon>Anaeromyxobacteraceae</taxon>
        <taxon>Anaeromyxobacter</taxon>
    </lineage>
</organism>
<protein>
    <recommendedName>
        <fullName evidence="3">DNA-3-methyladenine glycosylase II</fullName>
        <ecNumber evidence="3">3.2.2.21</ecNumber>
    </recommendedName>
</protein>
<dbReference type="FunFam" id="3.40.10.10:FF:000001">
    <property type="entry name" value="DNA-3-methyladenine glycosylase 2"/>
    <property type="match status" value="1"/>
</dbReference>
<dbReference type="PROSITE" id="PS01124">
    <property type="entry name" value="HTH_ARAC_FAMILY_2"/>
    <property type="match status" value="1"/>
</dbReference>
<evidence type="ECO:0000256" key="6">
    <source>
        <dbReference type="ARBA" id="ARBA00022723"/>
    </source>
</evidence>
<keyword evidence="10" id="KW-0238">DNA-binding</keyword>
<evidence type="ECO:0000256" key="3">
    <source>
        <dbReference type="ARBA" id="ARBA00012000"/>
    </source>
</evidence>
<dbReference type="GO" id="GO:0008168">
    <property type="term" value="F:methyltransferase activity"/>
    <property type="evidence" value="ECO:0007669"/>
    <property type="project" value="UniProtKB-KW"/>
</dbReference>
<dbReference type="InterPro" id="IPR009057">
    <property type="entry name" value="Homeodomain-like_sf"/>
</dbReference>
<dbReference type="Proteomes" id="UP000007089">
    <property type="component" value="Chromosome"/>
</dbReference>
<evidence type="ECO:0000256" key="7">
    <source>
        <dbReference type="ARBA" id="ARBA00022763"/>
    </source>
</evidence>
<evidence type="ECO:0000256" key="9">
    <source>
        <dbReference type="ARBA" id="ARBA00023015"/>
    </source>
</evidence>